<name>A0A7W9E576_9MICO</name>
<reference evidence="8 9" key="1">
    <citation type="submission" date="2020-08" db="EMBL/GenBank/DDBJ databases">
        <title>Sequencing the genomes of 1000 actinobacteria strains.</title>
        <authorList>
            <person name="Klenk H.-P."/>
        </authorList>
    </citation>
    <scope>NUCLEOTIDE SEQUENCE [LARGE SCALE GENOMIC DNA]</scope>
    <source>
        <strain evidence="8 9">DSM 21065</strain>
    </source>
</reference>
<feature type="domain" description="Carbohydrate kinase PfkB" evidence="7">
    <location>
        <begin position="7"/>
        <end position="286"/>
    </location>
</feature>
<protein>
    <submittedName>
        <fullName evidence="8">1-phosphofructokinase</fullName>
        <ecNumber evidence="8">2.7.1.56</ecNumber>
    </submittedName>
</protein>
<keyword evidence="4 8" id="KW-0418">Kinase</keyword>
<dbReference type="PANTHER" id="PTHR46566">
    <property type="entry name" value="1-PHOSPHOFRUCTOKINASE-RELATED"/>
    <property type="match status" value="1"/>
</dbReference>
<dbReference type="InterPro" id="IPR011611">
    <property type="entry name" value="PfkB_dom"/>
</dbReference>
<evidence type="ECO:0000313" key="8">
    <source>
        <dbReference type="EMBL" id="MBB5642891.1"/>
    </source>
</evidence>
<accession>A0A7W9E576</accession>
<dbReference type="Gene3D" id="3.40.1190.20">
    <property type="match status" value="1"/>
</dbReference>
<comment type="caution">
    <text evidence="8">The sequence shown here is derived from an EMBL/GenBank/DDBJ whole genome shotgun (WGS) entry which is preliminary data.</text>
</comment>
<dbReference type="PROSITE" id="PS00584">
    <property type="entry name" value="PFKB_KINASES_2"/>
    <property type="match status" value="1"/>
</dbReference>
<evidence type="ECO:0000256" key="6">
    <source>
        <dbReference type="PIRNR" id="PIRNR000535"/>
    </source>
</evidence>
<dbReference type="GO" id="GO:0005829">
    <property type="term" value="C:cytosol"/>
    <property type="evidence" value="ECO:0007669"/>
    <property type="project" value="TreeGrafter"/>
</dbReference>
<sequence>MTPSPAIDRVYTVGSMVPGAVNRAVAVESYLAGKGINVAKTLRTAGNQIIAVAPMNLRDVRSLLDDPRLYRTVGVEAPTRVNVVIIAEDGSTTNINQSATELVPGVWLGLCAAAGSEMRQMDADWIVVAGSMPREAGTGAPLDPEPLMSEARRAGARVCLDSGGTTLRRWIRSGYAPHLVKPNVHELSATVGRTLRTVGDVVIAARQLVDVGVETVLASLGSDGAVVVTDSMALWARAPRTEVVNTTGAGDAALAGFLSGWTGEDSQQLAAALVRAVSWGSLAVGEATPVLTELRSVAGIEIGEPMAVRELTDAA</sequence>
<evidence type="ECO:0000256" key="4">
    <source>
        <dbReference type="ARBA" id="ARBA00022777"/>
    </source>
</evidence>
<evidence type="ECO:0000259" key="7">
    <source>
        <dbReference type="Pfam" id="PF00294"/>
    </source>
</evidence>
<dbReference type="Proteomes" id="UP000561726">
    <property type="component" value="Unassembled WGS sequence"/>
</dbReference>
<dbReference type="EMBL" id="JACHBQ010000001">
    <property type="protein sequence ID" value="MBB5642891.1"/>
    <property type="molecule type" value="Genomic_DNA"/>
</dbReference>
<proteinExistence type="inferred from homology"/>
<dbReference type="AlphaFoldDB" id="A0A7W9E576"/>
<comment type="similarity">
    <text evidence="1">Belongs to the carbohydrate kinase PfkB family.</text>
</comment>
<dbReference type="NCBIfam" id="TIGR03168">
    <property type="entry name" value="1-PFK"/>
    <property type="match status" value="1"/>
</dbReference>
<dbReference type="GO" id="GO:0008662">
    <property type="term" value="F:1-phosphofructokinase activity"/>
    <property type="evidence" value="ECO:0007669"/>
    <property type="project" value="UniProtKB-EC"/>
</dbReference>
<keyword evidence="2 6" id="KW-0808">Transferase</keyword>
<keyword evidence="3" id="KW-0547">Nucleotide-binding</keyword>
<evidence type="ECO:0000256" key="2">
    <source>
        <dbReference type="ARBA" id="ARBA00022679"/>
    </source>
</evidence>
<dbReference type="PIRSF" id="PIRSF000535">
    <property type="entry name" value="1PFK/6PFK/LacC"/>
    <property type="match status" value="1"/>
</dbReference>
<dbReference type="GO" id="GO:0005524">
    <property type="term" value="F:ATP binding"/>
    <property type="evidence" value="ECO:0007669"/>
    <property type="project" value="UniProtKB-KW"/>
</dbReference>
<dbReference type="SUPFAM" id="SSF53613">
    <property type="entry name" value="Ribokinase-like"/>
    <property type="match status" value="1"/>
</dbReference>
<dbReference type="InterPro" id="IPR017583">
    <property type="entry name" value="Tagatose/fructose_Pkinase"/>
</dbReference>
<keyword evidence="5" id="KW-0067">ATP-binding</keyword>
<evidence type="ECO:0000256" key="3">
    <source>
        <dbReference type="ARBA" id="ARBA00022741"/>
    </source>
</evidence>
<dbReference type="RefSeq" id="WP_183323630.1">
    <property type="nucleotide sequence ID" value="NZ_JACHBQ010000001.1"/>
</dbReference>
<dbReference type="InterPro" id="IPR002173">
    <property type="entry name" value="Carboh/pur_kinase_PfkB_CS"/>
</dbReference>
<evidence type="ECO:0000256" key="1">
    <source>
        <dbReference type="ARBA" id="ARBA00010688"/>
    </source>
</evidence>
<dbReference type="Pfam" id="PF00294">
    <property type="entry name" value="PfkB"/>
    <property type="match status" value="1"/>
</dbReference>
<dbReference type="PANTHER" id="PTHR46566:SF5">
    <property type="entry name" value="1-PHOSPHOFRUCTOKINASE"/>
    <property type="match status" value="1"/>
</dbReference>
<dbReference type="EC" id="2.7.1.56" evidence="8"/>
<evidence type="ECO:0000313" key="9">
    <source>
        <dbReference type="Proteomes" id="UP000561726"/>
    </source>
</evidence>
<dbReference type="InterPro" id="IPR029056">
    <property type="entry name" value="Ribokinase-like"/>
</dbReference>
<organism evidence="8 9">
    <name type="scientific">Cryobacterium roopkundense</name>
    <dbReference type="NCBI Taxonomy" id="1001240"/>
    <lineage>
        <taxon>Bacteria</taxon>
        <taxon>Bacillati</taxon>
        <taxon>Actinomycetota</taxon>
        <taxon>Actinomycetes</taxon>
        <taxon>Micrococcales</taxon>
        <taxon>Microbacteriaceae</taxon>
        <taxon>Cryobacterium</taxon>
    </lineage>
</organism>
<gene>
    <name evidence="8" type="ORF">BJ997_003439</name>
</gene>
<evidence type="ECO:0000256" key="5">
    <source>
        <dbReference type="ARBA" id="ARBA00022840"/>
    </source>
</evidence>